<dbReference type="AlphaFoldDB" id="A0A1D8KBE8"/>
<dbReference type="Pfam" id="PF16074">
    <property type="entry name" value="PilW"/>
    <property type="match status" value="1"/>
</dbReference>
<evidence type="ECO:0000313" key="2">
    <source>
        <dbReference type="EMBL" id="AOV18274.1"/>
    </source>
</evidence>
<dbReference type="GO" id="GO:0043683">
    <property type="term" value="P:type IV pilus assembly"/>
    <property type="evidence" value="ECO:0007669"/>
    <property type="project" value="InterPro"/>
</dbReference>
<dbReference type="InterPro" id="IPR012902">
    <property type="entry name" value="N_methyl_site"/>
</dbReference>
<protein>
    <submittedName>
        <fullName evidence="2">Uncharacterized protein</fullName>
    </submittedName>
</protein>
<keyword evidence="3" id="KW-1185">Reference proteome</keyword>
<accession>A0A1D8KBE8</accession>
<keyword evidence="1" id="KW-0472">Membrane</keyword>
<feature type="transmembrane region" description="Helical" evidence="1">
    <location>
        <begin position="12"/>
        <end position="35"/>
    </location>
</feature>
<dbReference type="EMBL" id="CP017448">
    <property type="protein sequence ID" value="AOV18274.1"/>
    <property type="molecule type" value="Genomic_DNA"/>
</dbReference>
<evidence type="ECO:0000256" key="1">
    <source>
        <dbReference type="SAM" id="Phobius"/>
    </source>
</evidence>
<dbReference type="Pfam" id="PF07963">
    <property type="entry name" value="N_methyl"/>
    <property type="match status" value="1"/>
</dbReference>
<gene>
    <name evidence="2" type="ORF">BJI67_15470</name>
</gene>
<dbReference type="KEGG" id="aaeo:BJI67_15470"/>
<keyword evidence="1" id="KW-0812">Transmembrane</keyword>
<dbReference type="Proteomes" id="UP000095342">
    <property type="component" value="Chromosome"/>
</dbReference>
<organism evidence="2 3">
    <name type="scientific">Acidihalobacter aeolianus</name>
    <dbReference type="NCBI Taxonomy" id="2792603"/>
    <lineage>
        <taxon>Bacteria</taxon>
        <taxon>Pseudomonadati</taxon>
        <taxon>Pseudomonadota</taxon>
        <taxon>Gammaproteobacteria</taxon>
        <taxon>Chromatiales</taxon>
        <taxon>Ectothiorhodospiraceae</taxon>
        <taxon>Acidihalobacter</taxon>
    </lineage>
</organism>
<dbReference type="RefSeq" id="WP_070073804.1">
    <property type="nucleotide sequence ID" value="NZ_CP017448.1"/>
</dbReference>
<proteinExistence type="predicted"/>
<reference evidence="2 3" key="1">
    <citation type="submission" date="2016-09" db="EMBL/GenBank/DDBJ databases">
        <title>Acidihalobacter prosperus V6 (DSM14174).</title>
        <authorList>
            <person name="Khaleque H.N."/>
            <person name="Ramsay J.P."/>
            <person name="Murphy R.J.T."/>
            <person name="Kaksonen A.H."/>
            <person name="Boxall N.J."/>
            <person name="Watkin E.L.J."/>
        </authorList>
    </citation>
    <scope>NUCLEOTIDE SEQUENCE [LARGE SCALE GENOMIC DNA]</scope>
    <source>
        <strain evidence="2 3">V6</strain>
    </source>
</reference>
<name>A0A1D8KBE8_9GAMM</name>
<keyword evidence="1" id="KW-1133">Transmembrane helix</keyword>
<evidence type="ECO:0000313" key="3">
    <source>
        <dbReference type="Proteomes" id="UP000095342"/>
    </source>
</evidence>
<sequence>MRMPGQTQRGLGLVELMVAMVLSLFLVAGVITVFVGTKESYNAQQAMAALQENERLAASVLADTIQQAGYFPYGQTTQTNLAAFPAAGSFKTAGQVIYGTNNTIMVRYVAGPYVAGSNDAIINCNGGTNASSQQVTYVNAFDLDMGKAELQCAVNSGSAQPIVSPLSSQALNPTGGGISGWQVEYGIATQSGNSVEQYLTASQVTAQNAWMQVRSVVITLNFVNPLYNPNQPAGQPQTLTMTRVIGLENLQQ</sequence>
<dbReference type="InterPro" id="IPR032092">
    <property type="entry name" value="PilW"/>
</dbReference>